<dbReference type="AlphaFoldDB" id="A0A8H6RGQ2"/>
<sequence length="363" mass="41674">MPHLEELPQELFDLVLEELRPSDLPNLRLTSRTCAAKVLDCYATVHFTDCTIHCSAQKRELAHTLNSFLEIAQIKTFVTRMQSLIFEFPTDFRHSDDVYELLDLTIDERMKEIFKAIGRQTRLKHIHITSAPILGDDFTLCEQIRPLNLITYGLAGSGLEVAEMTIGGNDCNHAPQWTLPYYKLVDKIDYCKFGDVLQTLTVLRVSAWDCGEWDKMFTVEDLEEAAFRFMNMLSKAPKLKFLALLDSYGPLDDPSYSMASDLACTPRLEKTGFPALETLELENASCDIAGLVEFTKKYQLKKLILKDVMCFGFMEWVDSKEIVDLEELFDLKKPMSKNFEEWNPDLVAEADTATEKWWAESTW</sequence>
<accession>A0A8H6RGQ2</accession>
<comment type="caution">
    <text evidence="2">The sequence shown here is derived from an EMBL/GenBank/DDBJ whole genome shotgun (WGS) entry which is preliminary data.</text>
</comment>
<protein>
    <recommendedName>
        <fullName evidence="1">F-box domain-containing protein</fullName>
    </recommendedName>
</protein>
<reference evidence="2" key="1">
    <citation type="submission" date="2020-04" db="EMBL/GenBank/DDBJ databases">
        <title>Draft genome resource of the tomato pathogen Pseudocercospora fuligena.</title>
        <authorList>
            <person name="Zaccaron A."/>
        </authorList>
    </citation>
    <scope>NUCLEOTIDE SEQUENCE</scope>
    <source>
        <strain evidence="2">PF001</strain>
    </source>
</reference>
<feature type="domain" description="F-box" evidence="1">
    <location>
        <begin position="1"/>
        <end position="32"/>
    </location>
</feature>
<dbReference type="PROSITE" id="PS50181">
    <property type="entry name" value="FBOX"/>
    <property type="match status" value="1"/>
</dbReference>
<name>A0A8H6RGQ2_9PEZI</name>
<dbReference type="EMBL" id="JABCIY010000175">
    <property type="protein sequence ID" value="KAF7190222.1"/>
    <property type="molecule type" value="Genomic_DNA"/>
</dbReference>
<dbReference type="InterPro" id="IPR001810">
    <property type="entry name" value="F-box_dom"/>
</dbReference>
<dbReference type="Pfam" id="PF00646">
    <property type="entry name" value="F-box"/>
    <property type="match status" value="1"/>
</dbReference>
<organism evidence="2 3">
    <name type="scientific">Pseudocercospora fuligena</name>
    <dbReference type="NCBI Taxonomy" id="685502"/>
    <lineage>
        <taxon>Eukaryota</taxon>
        <taxon>Fungi</taxon>
        <taxon>Dikarya</taxon>
        <taxon>Ascomycota</taxon>
        <taxon>Pezizomycotina</taxon>
        <taxon>Dothideomycetes</taxon>
        <taxon>Dothideomycetidae</taxon>
        <taxon>Mycosphaerellales</taxon>
        <taxon>Mycosphaerellaceae</taxon>
        <taxon>Pseudocercospora</taxon>
    </lineage>
</organism>
<dbReference type="OrthoDB" id="3648656at2759"/>
<evidence type="ECO:0000313" key="3">
    <source>
        <dbReference type="Proteomes" id="UP000660729"/>
    </source>
</evidence>
<dbReference type="Proteomes" id="UP000660729">
    <property type="component" value="Unassembled WGS sequence"/>
</dbReference>
<evidence type="ECO:0000313" key="2">
    <source>
        <dbReference type="EMBL" id="KAF7190222.1"/>
    </source>
</evidence>
<keyword evidence="3" id="KW-1185">Reference proteome</keyword>
<proteinExistence type="predicted"/>
<evidence type="ECO:0000259" key="1">
    <source>
        <dbReference type="PROSITE" id="PS50181"/>
    </source>
</evidence>
<gene>
    <name evidence="2" type="ORF">HII31_08553</name>
</gene>